<evidence type="ECO:0000259" key="4">
    <source>
        <dbReference type="PROSITE" id="PS50043"/>
    </source>
</evidence>
<dbReference type="Pfam" id="PF00196">
    <property type="entry name" value="GerE"/>
    <property type="match status" value="1"/>
</dbReference>
<feature type="domain" description="HTH luxR-type" evidence="4">
    <location>
        <begin position="28"/>
        <end position="93"/>
    </location>
</feature>
<dbReference type="AlphaFoldDB" id="A0A285TU53"/>
<dbReference type="PANTHER" id="PTHR44688:SF16">
    <property type="entry name" value="DNA-BINDING TRANSCRIPTIONAL ACTIVATOR DEVR_DOSR"/>
    <property type="match status" value="1"/>
</dbReference>
<dbReference type="STRING" id="538381.GCA_001696535_00638"/>
<dbReference type="SUPFAM" id="SSF46894">
    <property type="entry name" value="C-terminal effector domain of the bipartite response regulators"/>
    <property type="match status" value="1"/>
</dbReference>
<dbReference type="InterPro" id="IPR036388">
    <property type="entry name" value="WH-like_DNA-bd_sf"/>
</dbReference>
<evidence type="ECO:0000256" key="1">
    <source>
        <dbReference type="ARBA" id="ARBA00023015"/>
    </source>
</evidence>
<dbReference type="GO" id="GO:0006355">
    <property type="term" value="P:regulation of DNA-templated transcription"/>
    <property type="evidence" value="ECO:0007669"/>
    <property type="project" value="InterPro"/>
</dbReference>
<gene>
    <name evidence="5" type="ORF">SAMN05421512_11814</name>
</gene>
<dbReference type="InterPro" id="IPR016032">
    <property type="entry name" value="Sig_transdc_resp-reg_C-effctor"/>
</dbReference>
<evidence type="ECO:0000256" key="2">
    <source>
        <dbReference type="ARBA" id="ARBA00023125"/>
    </source>
</evidence>
<dbReference type="EMBL" id="OBML01000018">
    <property type="protein sequence ID" value="SOC27391.1"/>
    <property type="molecule type" value="Genomic_DNA"/>
</dbReference>
<dbReference type="PROSITE" id="PS50043">
    <property type="entry name" value="HTH_LUXR_2"/>
    <property type="match status" value="1"/>
</dbReference>
<name>A0A285TU53_9HYPH</name>
<dbReference type="GO" id="GO:0003677">
    <property type="term" value="F:DNA binding"/>
    <property type="evidence" value="ECO:0007669"/>
    <property type="project" value="UniProtKB-KW"/>
</dbReference>
<keyword evidence="1" id="KW-0805">Transcription regulation</keyword>
<sequence length="96" mass="10640">MTTTLEAVPFEAIAETRSDPLARELYRAWRSRVALTNRERDCVAWAAEGKTEWESAAILGIAPRTVESHLIAARRKLNAANKVHLVAIAFRLGLIG</sequence>
<dbReference type="PRINTS" id="PR00038">
    <property type="entry name" value="HTHLUXR"/>
</dbReference>
<protein>
    <submittedName>
        <fullName evidence="5">LuxR family transcriptional regulator, quorum sensing-dependent transcriptional regulator</fullName>
    </submittedName>
</protein>
<dbReference type="InterPro" id="IPR000792">
    <property type="entry name" value="Tscrpt_reg_LuxR_C"/>
</dbReference>
<keyword evidence="3" id="KW-0804">Transcription</keyword>
<evidence type="ECO:0000313" key="5">
    <source>
        <dbReference type="EMBL" id="SOC27391.1"/>
    </source>
</evidence>
<dbReference type="Proteomes" id="UP000219331">
    <property type="component" value="Unassembled WGS sequence"/>
</dbReference>
<dbReference type="Gene3D" id="1.10.10.10">
    <property type="entry name" value="Winged helix-like DNA-binding domain superfamily/Winged helix DNA-binding domain"/>
    <property type="match status" value="1"/>
</dbReference>
<accession>A0A285TU53</accession>
<organism evidence="5 6">
    <name type="scientific">Stappia indica</name>
    <dbReference type="NCBI Taxonomy" id="538381"/>
    <lineage>
        <taxon>Bacteria</taxon>
        <taxon>Pseudomonadati</taxon>
        <taxon>Pseudomonadota</taxon>
        <taxon>Alphaproteobacteria</taxon>
        <taxon>Hyphomicrobiales</taxon>
        <taxon>Stappiaceae</taxon>
        <taxon>Stappia</taxon>
    </lineage>
</organism>
<dbReference type="CDD" id="cd06170">
    <property type="entry name" value="LuxR_C_like"/>
    <property type="match status" value="1"/>
</dbReference>
<evidence type="ECO:0000313" key="6">
    <source>
        <dbReference type="Proteomes" id="UP000219331"/>
    </source>
</evidence>
<keyword evidence="2" id="KW-0238">DNA-binding</keyword>
<reference evidence="5 6" key="1">
    <citation type="submission" date="2017-08" db="EMBL/GenBank/DDBJ databases">
        <authorList>
            <person name="de Groot N.N."/>
        </authorList>
    </citation>
    <scope>NUCLEOTIDE SEQUENCE [LARGE SCALE GENOMIC DNA]</scope>
    <source>
        <strain evidence="5 6">USBA 352</strain>
    </source>
</reference>
<evidence type="ECO:0000256" key="3">
    <source>
        <dbReference type="ARBA" id="ARBA00023163"/>
    </source>
</evidence>
<keyword evidence="6" id="KW-1185">Reference proteome</keyword>
<dbReference type="SMART" id="SM00421">
    <property type="entry name" value="HTH_LUXR"/>
    <property type="match status" value="1"/>
</dbReference>
<proteinExistence type="predicted"/>
<dbReference type="PANTHER" id="PTHR44688">
    <property type="entry name" value="DNA-BINDING TRANSCRIPTIONAL ACTIVATOR DEVR_DOSR"/>
    <property type="match status" value="1"/>
</dbReference>